<name>A0A2D1A3L4_9GAMA</name>
<dbReference type="InterPro" id="IPR002597">
    <property type="entry name" value="Herpes_env"/>
</dbReference>
<accession>A0A2D1A3L4</accession>
<evidence type="ECO:0000256" key="5">
    <source>
        <dbReference type="ARBA" id="ARBA00022833"/>
    </source>
</evidence>
<keyword evidence="4" id="KW-0863">Zinc-finger</keyword>
<evidence type="ECO:0000256" key="3">
    <source>
        <dbReference type="ARBA" id="ARBA00022723"/>
    </source>
</evidence>
<evidence type="ECO:0000256" key="1">
    <source>
        <dbReference type="ARBA" id="ARBA00005235"/>
    </source>
</evidence>
<comment type="function">
    <text evidence="7">Plays a role in efficient localization of neo-synthesized capsids to nuclear replication compartments, thereby controlling cleavage and packaging of virus genomic DNA.</text>
</comment>
<keyword evidence="5" id="KW-0862">Zinc</keyword>
<reference evidence="9" key="1">
    <citation type="journal article" date="2018" name="Virology">
        <title>Isolation, characterization and prevalence of a novel Gammaherpesvirus in Eptesicus fuscus, the North American big brown bat.</title>
        <authorList>
            <person name="Subudhi S."/>
            <person name="Rapin N."/>
            <person name="Dorville N."/>
            <person name="Hill J.E."/>
            <person name="Town J."/>
            <person name="Willis C.K."/>
            <person name="Bollinger T.K."/>
            <person name="Misra V."/>
        </authorList>
    </citation>
    <scope>NUCLEOTIDE SEQUENCE</scope>
</reference>
<dbReference type="PROSITE" id="PS51988">
    <property type="entry name" value="HERPESVIRUS_UL32"/>
    <property type="match status" value="1"/>
</dbReference>
<dbReference type="Pfam" id="PF01673">
    <property type="entry name" value="Herpes_env"/>
    <property type="match status" value="2"/>
</dbReference>
<organism evidence="9">
    <name type="scientific">vespertilionid gammaherpesvirus 3</name>
    <dbReference type="NCBI Taxonomy" id="2846598"/>
    <lineage>
        <taxon>Viruses</taxon>
        <taxon>Duplodnaviria</taxon>
        <taxon>Heunggongvirae</taxon>
        <taxon>Peploviricota</taxon>
        <taxon>Herviviricetes</taxon>
        <taxon>Herpesvirales</taxon>
        <taxon>Orthoherpesviridae</taxon>
        <taxon>Gammaherpesvirinae</taxon>
        <taxon>Patagivirus</taxon>
        <taxon>Patagivirus vespertilionidgamma3</taxon>
    </lineage>
</organism>
<keyword evidence="3" id="KW-0479">Metal-binding</keyword>
<dbReference type="GO" id="GO:0019031">
    <property type="term" value="C:viral envelope"/>
    <property type="evidence" value="ECO:0007669"/>
    <property type="project" value="InterPro"/>
</dbReference>
<keyword evidence="10" id="KW-1185">Reference proteome</keyword>
<proteinExistence type="inferred from homology"/>
<keyword evidence="6 7" id="KW-1035">Host cytoplasm</keyword>
<feature type="region of interest" description="Disordered" evidence="8">
    <location>
        <begin position="232"/>
        <end position="256"/>
    </location>
</feature>
<evidence type="ECO:0000256" key="7">
    <source>
        <dbReference type="RuleBase" id="RU364029"/>
    </source>
</evidence>
<evidence type="ECO:0000256" key="2">
    <source>
        <dbReference type="ARBA" id="ARBA00022562"/>
    </source>
</evidence>
<dbReference type="EMBL" id="MF385016">
    <property type="protein sequence ID" value="ATA58300.1"/>
    <property type="molecule type" value="Genomic_DNA"/>
</dbReference>
<evidence type="ECO:0000256" key="4">
    <source>
        <dbReference type="ARBA" id="ARBA00022771"/>
    </source>
</evidence>
<evidence type="ECO:0000256" key="6">
    <source>
        <dbReference type="ARBA" id="ARBA00023200"/>
    </source>
</evidence>
<dbReference type="GO" id="GO:0042025">
    <property type="term" value="C:host cell nucleus"/>
    <property type="evidence" value="ECO:0007669"/>
    <property type="project" value="UniProtKB-SubCell"/>
</dbReference>
<evidence type="ECO:0000313" key="10">
    <source>
        <dbReference type="Proteomes" id="UP000290797"/>
    </source>
</evidence>
<dbReference type="GO" id="GO:0030430">
    <property type="term" value="C:host cell cytoplasm"/>
    <property type="evidence" value="ECO:0007669"/>
    <property type="project" value="UniProtKB-SubCell"/>
</dbReference>
<evidence type="ECO:0000256" key="8">
    <source>
        <dbReference type="SAM" id="MobiDB-lite"/>
    </source>
</evidence>
<protein>
    <recommendedName>
        <fullName evidence="7">Packaging protein UL32</fullName>
    </recommendedName>
</protein>
<comment type="subcellular location">
    <subcellularLocation>
        <location evidence="7">Host cytoplasm</location>
    </subcellularLocation>
    <subcellularLocation>
        <location evidence="7">Host nucleus</location>
    </subcellularLocation>
</comment>
<dbReference type="GO" id="GO:0008270">
    <property type="term" value="F:zinc ion binding"/>
    <property type="evidence" value="ECO:0007669"/>
    <property type="project" value="UniProtKB-KW"/>
</dbReference>
<dbReference type="Proteomes" id="UP000290797">
    <property type="component" value="Segment"/>
</dbReference>
<comment type="similarity">
    <text evidence="1 7">Belongs to the herpesviridae UL32 protein family.</text>
</comment>
<sequence length="515" mass="55961">MERALEPAGSSEFLPWRRTTLERHAGEIETLLRFSFMPGNPESALDCPVLRHVEEALSPASHCKICQLLAALVERRAPPLSFYEDYAAVCLVALYAPRTWTAAVMLAADLCEVIHTHFSGESECLSLLFPGRILGVDVLLHFLVQRCFKAIGGKAGMLTRTTLQYLRADFMRGALTGALSSPMCFRTTWAPMRGGSGEKGDKGDKGEKGSAAGDACCALTADAEASATPRPLFADAHQPPLPATELEQPPPSPEAPEEQLLRAAFGNAQQGPRKESILDFFLAAWEGAELLSAQHKALVATHVRQRPLPCGSFEYPEDGDQCQGPCLLAPTLGLHTRNATASVCVPCECLAAHPDAHSALATLREHALTSLDNNVKLLDRVSLLLRGPGALSFVTDPILRETLCACSPQELHKHMFCDPQCASNTRATSPDVLFKIPAEENIRPLKAALAAGLLLDRNRLFDCEATDTLVLIFKASQFCKINKTTHADILREVELALRRHKFDLVSAAQTARVYA</sequence>
<keyword evidence="2 7" id="KW-1048">Host nucleus</keyword>
<evidence type="ECO:0000313" key="9">
    <source>
        <dbReference type="EMBL" id="ATA58300.1"/>
    </source>
</evidence>
<dbReference type="OrthoDB" id="3440at10239"/>